<gene>
    <name evidence="1" type="ORF">GCM10011349_08060</name>
</gene>
<dbReference type="EMBL" id="BMLK01000003">
    <property type="protein sequence ID" value="GGN43656.1"/>
    <property type="molecule type" value="Genomic_DNA"/>
</dbReference>
<organism evidence="1 2">
    <name type="scientific">Novosphingobium indicum</name>
    <dbReference type="NCBI Taxonomy" id="462949"/>
    <lineage>
        <taxon>Bacteria</taxon>
        <taxon>Pseudomonadati</taxon>
        <taxon>Pseudomonadota</taxon>
        <taxon>Alphaproteobacteria</taxon>
        <taxon>Sphingomonadales</taxon>
        <taxon>Sphingomonadaceae</taxon>
        <taxon>Novosphingobium</taxon>
    </lineage>
</organism>
<reference evidence="2" key="1">
    <citation type="journal article" date="2019" name="Int. J. Syst. Evol. Microbiol.">
        <title>The Global Catalogue of Microorganisms (GCM) 10K type strain sequencing project: providing services to taxonomists for standard genome sequencing and annotation.</title>
        <authorList>
            <consortium name="The Broad Institute Genomics Platform"/>
            <consortium name="The Broad Institute Genome Sequencing Center for Infectious Disease"/>
            <person name="Wu L."/>
            <person name="Ma J."/>
        </authorList>
    </citation>
    <scope>NUCLEOTIDE SEQUENCE [LARGE SCALE GENOMIC DNA]</scope>
    <source>
        <strain evidence="2">CGMCC 1.6784</strain>
    </source>
</reference>
<name>A0ABQ2JDQ2_9SPHN</name>
<evidence type="ECO:0000313" key="2">
    <source>
        <dbReference type="Proteomes" id="UP000605099"/>
    </source>
</evidence>
<sequence>MHEHIITAFVALNEAEAFCRVEELYSALALSNDLGRHTAATGAAAAAETAAATATLSAAETTAAVITTAETIAAAATEAVTAATETVLATKTILTAEERIEIVLSEPIPLVASPSATTSIKTHL</sequence>
<keyword evidence="2" id="KW-1185">Reference proteome</keyword>
<proteinExistence type="predicted"/>
<protein>
    <submittedName>
        <fullName evidence="1">Uncharacterized protein</fullName>
    </submittedName>
</protein>
<comment type="caution">
    <text evidence="1">The sequence shown here is derived from an EMBL/GenBank/DDBJ whole genome shotgun (WGS) entry which is preliminary data.</text>
</comment>
<dbReference type="Proteomes" id="UP000605099">
    <property type="component" value="Unassembled WGS sequence"/>
</dbReference>
<accession>A0ABQ2JDQ2</accession>
<evidence type="ECO:0000313" key="1">
    <source>
        <dbReference type="EMBL" id="GGN43656.1"/>
    </source>
</evidence>